<keyword evidence="8" id="KW-1185">Reference proteome</keyword>
<reference evidence="7 8" key="1">
    <citation type="submission" date="2013-11" db="EMBL/GenBank/DDBJ databases">
        <title>Genome sequencing of Stegodyphus mimosarum.</title>
        <authorList>
            <person name="Bechsgaard J."/>
        </authorList>
    </citation>
    <scope>NUCLEOTIDE SEQUENCE [LARGE SCALE GENOMIC DNA]</scope>
</reference>
<dbReference type="PANTHER" id="PTHR10507:SF0">
    <property type="entry name" value="CELL DIVISION CONTROL PROTEIN 45 HOMOLOG"/>
    <property type="match status" value="1"/>
</dbReference>
<evidence type="ECO:0000256" key="3">
    <source>
        <dbReference type="ARBA" id="ARBA00022705"/>
    </source>
</evidence>
<dbReference type="GO" id="GO:1902977">
    <property type="term" value="P:mitotic DNA replication preinitiation complex assembly"/>
    <property type="evidence" value="ECO:0007669"/>
    <property type="project" value="TreeGrafter"/>
</dbReference>
<evidence type="ECO:0000313" key="8">
    <source>
        <dbReference type="Proteomes" id="UP000054359"/>
    </source>
</evidence>
<dbReference type="InterPro" id="IPR003874">
    <property type="entry name" value="CDC45"/>
</dbReference>
<feature type="region of interest" description="Disordered" evidence="6">
    <location>
        <begin position="135"/>
        <end position="154"/>
    </location>
</feature>
<keyword evidence="7" id="KW-0132">Cell division</keyword>
<dbReference type="OrthoDB" id="10258882at2759"/>
<dbReference type="Pfam" id="PF02724">
    <property type="entry name" value="CDC45"/>
    <property type="match status" value="1"/>
</dbReference>
<keyword evidence="4" id="KW-0539">Nucleus</keyword>
<dbReference type="GO" id="GO:0003688">
    <property type="term" value="F:DNA replication origin binding"/>
    <property type="evidence" value="ECO:0007669"/>
    <property type="project" value="TreeGrafter"/>
</dbReference>
<dbReference type="PANTHER" id="PTHR10507">
    <property type="entry name" value="CDC45-RELATED PROTEIN"/>
    <property type="match status" value="1"/>
</dbReference>
<evidence type="ECO:0000256" key="2">
    <source>
        <dbReference type="ARBA" id="ARBA00010727"/>
    </source>
</evidence>
<dbReference type="GO" id="GO:0031261">
    <property type="term" value="C:DNA replication preinitiation complex"/>
    <property type="evidence" value="ECO:0007669"/>
    <property type="project" value="TreeGrafter"/>
</dbReference>
<comment type="subcellular location">
    <subcellularLocation>
        <location evidence="1">Nucleus</location>
    </subcellularLocation>
</comment>
<dbReference type="GO" id="GO:0051301">
    <property type="term" value="P:cell division"/>
    <property type="evidence" value="ECO:0007669"/>
    <property type="project" value="UniProtKB-KW"/>
</dbReference>
<dbReference type="AlphaFoldDB" id="A0A087V099"/>
<evidence type="ECO:0000256" key="4">
    <source>
        <dbReference type="ARBA" id="ARBA00023242"/>
    </source>
</evidence>
<feature type="non-terminal residue" evidence="7">
    <location>
        <position position="550"/>
    </location>
</feature>
<dbReference type="GO" id="GO:0006270">
    <property type="term" value="P:DNA replication initiation"/>
    <property type="evidence" value="ECO:0007669"/>
    <property type="project" value="InterPro"/>
</dbReference>
<dbReference type="EMBL" id="KK122584">
    <property type="protein sequence ID" value="KFM83038.1"/>
    <property type="molecule type" value="Genomic_DNA"/>
</dbReference>
<evidence type="ECO:0000256" key="5">
    <source>
        <dbReference type="ARBA" id="ARBA00023306"/>
    </source>
</evidence>
<protein>
    <submittedName>
        <fullName evidence="7">Cell division control protein 45-like protein</fullName>
    </submittedName>
</protein>
<sequence>MFVSNIRTDFYDVIAGNRVLLLVGCDVDAICACKILQYLFHCDNVLYTLIPVYGKTSLRESFARHKDQAKYVILINCGSTIDIVDVLEPNEEVVFFICDSHRPVNIYNIYSESQIRLLMKSSDCEGVPQYDDVFKDSDSEDEDDDDSGRPSEASVLKRRERRLWEENRDKVMFDYNQISYFGEPSSQIMFDLAWKMSRDNNDLLWWALVGLAEQFVMNKREQEKYILAAASMQSHVSRHNRIENGSVNAICNMKISFDKDLNLALYRHWTLYESMLYSKYTACKFKLWSFKGTKKMYEFLVEIGLPLSQCKQKFTAMDMECRNNVGAWMEDMAEKYKLDQIVYGSFVSQFGFKGKFCATDVVLALNALLEATDKEKSPTDRFLDALYALSKGEVNSIKKGIELAKLRMVAIFQQVQSFINMKHVVNAGPFLYAIVPNTTHDNKYFSHPGCLSLLAHFLLEAHVNSSRNRRAGSLPLLLFAHDEYEPDRCLVVGIPPLSEASPKSFFGKAFEQAAEQSRISISQDLFCPSFTYINRNDQSKFLNALYLLLT</sequence>
<dbReference type="OMA" id="EDCFMEA"/>
<organism evidence="7 8">
    <name type="scientific">Stegodyphus mimosarum</name>
    <name type="common">African social velvet spider</name>
    <dbReference type="NCBI Taxonomy" id="407821"/>
    <lineage>
        <taxon>Eukaryota</taxon>
        <taxon>Metazoa</taxon>
        <taxon>Ecdysozoa</taxon>
        <taxon>Arthropoda</taxon>
        <taxon>Chelicerata</taxon>
        <taxon>Arachnida</taxon>
        <taxon>Araneae</taxon>
        <taxon>Araneomorphae</taxon>
        <taxon>Entelegynae</taxon>
        <taxon>Eresoidea</taxon>
        <taxon>Eresidae</taxon>
        <taxon>Stegodyphus</taxon>
    </lineage>
</organism>
<keyword evidence="3" id="KW-0235">DNA replication</keyword>
<comment type="similarity">
    <text evidence="2">Belongs to the CDC45 family.</text>
</comment>
<accession>A0A087V099</accession>
<keyword evidence="5" id="KW-0131">Cell cycle</keyword>
<evidence type="ECO:0000256" key="1">
    <source>
        <dbReference type="ARBA" id="ARBA00004123"/>
    </source>
</evidence>
<dbReference type="Proteomes" id="UP000054359">
    <property type="component" value="Unassembled WGS sequence"/>
</dbReference>
<proteinExistence type="inferred from homology"/>
<dbReference type="GO" id="GO:0003697">
    <property type="term" value="F:single-stranded DNA binding"/>
    <property type="evidence" value="ECO:0007669"/>
    <property type="project" value="TreeGrafter"/>
</dbReference>
<gene>
    <name evidence="7" type="ORF">X975_12324</name>
</gene>
<dbReference type="STRING" id="407821.A0A087V099"/>
<dbReference type="GO" id="GO:0003682">
    <property type="term" value="F:chromatin binding"/>
    <property type="evidence" value="ECO:0007669"/>
    <property type="project" value="TreeGrafter"/>
</dbReference>
<evidence type="ECO:0000313" key="7">
    <source>
        <dbReference type="EMBL" id="KFM83038.1"/>
    </source>
</evidence>
<dbReference type="GO" id="GO:0000727">
    <property type="term" value="P:double-strand break repair via break-induced replication"/>
    <property type="evidence" value="ECO:0007669"/>
    <property type="project" value="TreeGrafter"/>
</dbReference>
<name>A0A087V099_STEMI</name>
<evidence type="ECO:0000256" key="6">
    <source>
        <dbReference type="SAM" id="MobiDB-lite"/>
    </source>
</evidence>